<evidence type="ECO:0000313" key="2">
    <source>
        <dbReference type="Proteomes" id="UP000562027"/>
    </source>
</evidence>
<evidence type="ECO:0000313" key="1">
    <source>
        <dbReference type="EMBL" id="MBB4846137.1"/>
    </source>
</evidence>
<gene>
    <name evidence="1" type="ORF">HNP55_004691</name>
</gene>
<comment type="caution">
    <text evidence="1">The sequence shown here is derived from an EMBL/GenBank/DDBJ whole genome shotgun (WGS) entry which is preliminary data.</text>
</comment>
<accession>A0A840LLF3</accession>
<dbReference type="RefSeq" id="WP_184304699.1">
    <property type="nucleotide sequence ID" value="NZ_JACHLP010000015.1"/>
</dbReference>
<proteinExistence type="predicted"/>
<dbReference type="AlphaFoldDB" id="A0A840LLF3"/>
<sequence>MNTSAPSPHPAAPDADPYQTLFAELSAAVAPLQALHQRAVKVLAPTVQEIVRSASRDTQWIECTLDQLLDHACLPEGLALFETLCRHYWTLDPQTTASYVQAYREMWDADDKNSTEEVAP</sequence>
<dbReference type="Proteomes" id="UP000562027">
    <property type="component" value="Unassembled WGS sequence"/>
</dbReference>
<organism evidence="1 2">
    <name type="scientific">Roseateles oligotrophus</name>
    <dbReference type="NCBI Taxonomy" id="1769250"/>
    <lineage>
        <taxon>Bacteria</taxon>
        <taxon>Pseudomonadati</taxon>
        <taxon>Pseudomonadota</taxon>
        <taxon>Betaproteobacteria</taxon>
        <taxon>Burkholderiales</taxon>
        <taxon>Sphaerotilaceae</taxon>
        <taxon>Roseateles</taxon>
    </lineage>
</organism>
<keyword evidence="2" id="KW-1185">Reference proteome</keyword>
<protein>
    <submittedName>
        <fullName evidence="1">Uncharacterized protein</fullName>
    </submittedName>
</protein>
<reference evidence="1 2" key="1">
    <citation type="submission" date="2020-08" db="EMBL/GenBank/DDBJ databases">
        <title>Functional genomics of gut bacteria from endangered species of beetles.</title>
        <authorList>
            <person name="Carlos-Shanley C."/>
        </authorList>
    </citation>
    <scope>NUCLEOTIDE SEQUENCE [LARGE SCALE GENOMIC DNA]</scope>
    <source>
        <strain evidence="1 2">S00239</strain>
    </source>
</reference>
<dbReference type="EMBL" id="JACHLP010000015">
    <property type="protein sequence ID" value="MBB4846137.1"/>
    <property type="molecule type" value="Genomic_DNA"/>
</dbReference>
<name>A0A840LLF3_9BURK</name>